<dbReference type="SUPFAM" id="SSF51735">
    <property type="entry name" value="NAD(P)-binding Rossmann-fold domains"/>
    <property type="match status" value="1"/>
</dbReference>
<accession>A0A850T6G9</accession>
<sequence length="331" mass="36910">MTKKLVVIGSNSFSGAHLVDAALKEGMTVLGISRSIEPDSVFLPYKWGQGNLDRFSFFQLDLNHDLDQIMTIILGFQPAYIVNFAAQGMVAQSWNSPEDWLQTNTLSAVKLHFRLLGCGSLKKFIQISTPEVYGSRTGIVKENTCYDPSTPYAVSKAAADMNLMAMHRQYGFPVVFTRASNVYGPGQQLYRVIPKAAIHFLTARPFELHGGGTSVRSFIHIKDVVQGTLKTMVHGTPGTIYHFSTDEYITIRSLVKCIADQIGISFTDNIIDVQERAGKDKYYKLDAGKAGRELGWKAGFELEAGIKETISWIKRNISDFKNRELGYIHKP</sequence>
<dbReference type="Proteomes" id="UP000553343">
    <property type="component" value="Unassembled WGS sequence"/>
</dbReference>
<evidence type="ECO:0000313" key="2">
    <source>
        <dbReference type="EMBL" id="NWH04952.1"/>
    </source>
</evidence>
<dbReference type="PANTHER" id="PTHR43000">
    <property type="entry name" value="DTDP-D-GLUCOSE 4,6-DEHYDRATASE-RELATED"/>
    <property type="match status" value="1"/>
</dbReference>
<dbReference type="Gene3D" id="3.90.25.10">
    <property type="entry name" value="UDP-galactose 4-epimerase, domain 1"/>
    <property type="match status" value="1"/>
</dbReference>
<dbReference type="InterPro" id="IPR036291">
    <property type="entry name" value="NAD(P)-bd_dom_sf"/>
</dbReference>
<dbReference type="EMBL" id="JACADJ010000021">
    <property type="protein sequence ID" value="NWH04952.1"/>
    <property type="molecule type" value="Genomic_DNA"/>
</dbReference>
<protein>
    <submittedName>
        <fullName evidence="2">GDP-mannose 4,6-dehydratase</fullName>
    </submittedName>
</protein>
<name>A0A850T6G9_9BACT</name>
<dbReference type="AlphaFoldDB" id="A0A850T6G9"/>
<organism evidence="2 3">
    <name type="scientific">Desulfobacter latus</name>
    <dbReference type="NCBI Taxonomy" id="2292"/>
    <lineage>
        <taxon>Bacteria</taxon>
        <taxon>Pseudomonadati</taxon>
        <taxon>Thermodesulfobacteriota</taxon>
        <taxon>Desulfobacteria</taxon>
        <taxon>Desulfobacterales</taxon>
        <taxon>Desulfobacteraceae</taxon>
        <taxon>Desulfobacter</taxon>
    </lineage>
</organism>
<keyword evidence="3" id="KW-1185">Reference proteome</keyword>
<proteinExistence type="predicted"/>
<dbReference type="InterPro" id="IPR016040">
    <property type="entry name" value="NAD(P)-bd_dom"/>
</dbReference>
<gene>
    <name evidence="2" type="ORF">HXW94_08150</name>
</gene>
<dbReference type="Gene3D" id="3.40.50.720">
    <property type="entry name" value="NAD(P)-binding Rossmann-like Domain"/>
    <property type="match status" value="1"/>
</dbReference>
<comment type="caution">
    <text evidence="2">The sequence shown here is derived from an EMBL/GenBank/DDBJ whole genome shotgun (WGS) entry which is preliminary data.</text>
</comment>
<feature type="domain" description="NAD(P)-binding" evidence="1">
    <location>
        <begin position="7"/>
        <end position="309"/>
    </location>
</feature>
<reference evidence="2 3" key="1">
    <citation type="submission" date="2020-06" db="EMBL/GenBank/DDBJ databases">
        <title>High-quality draft genome of sulfate reducer Desulfobacter latus type strain AcrS2 isolated from marine sediment.</title>
        <authorList>
            <person name="Hoppe M."/>
            <person name="Larsen C.K."/>
            <person name="Marshall I.P.G."/>
            <person name="Schramm A."/>
            <person name="Marietou A.G."/>
        </authorList>
    </citation>
    <scope>NUCLEOTIDE SEQUENCE [LARGE SCALE GENOMIC DNA]</scope>
    <source>
        <strain evidence="2 3">AcRS2</strain>
    </source>
</reference>
<evidence type="ECO:0000313" key="3">
    <source>
        <dbReference type="Proteomes" id="UP000553343"/>
    </source>
</evidence>
<dbReference type="RefSeq" id="WP_178366406.1">
    <property type="nucleotide sequence ID" value="NZ_JACADJ010000021.1"/>
</dbReference>
<evidence type="ECO:0000259" key="1">
    <source>
        <dbReference type="Pfam" id="PF16363"/>
    </source>
</evidence>
<dbReference type="Pfam" id="PF16363">
    <property type="entry name" value="GDP_Man_Dehyd"/>
    <property type="match status" value="1"/>
</dbReference>